<dbReference type="HAMAP" id="MF_01925">
    <property type="entry name" value="P5C_reductase"/>
    <property type="match status" value="1"/>
</dbReference>
<dbReference type="Pfam" id="PF14748">
    <property type="entry name" value="P5CR_dimer"/>
    <property type="match status" value="1"/>
</dbReference>
<dbReference type="InterPro" id="IPR028939">
    <property type="entry name" value="P5C_Rdtase_cat_N"/>
</dbReference>
<dbReference type="EMBL" id="CDMC01000005">
    <property type="protein sequence ID" value="CEL05364.1"/>
    <property type="molecule type" value="Genomic_DNA"/>
</dbReference>
<evidence type="ECO:0000259" key="2">
    <source>
        <dbReference type="Pfam" id="PF03807"/>
    </source>
</evidence>
<organism evidence="4 5">
    <name type="scientific">Aspergillus calidoustus</name>
    <dbReference type="NCBI Taxonomy" id="454130"/>
    <lineage>
        <taxon>Eukaryota</taxon>
        <taxon>Fungi</taxon>
        <taxon>Dikarya</taxon>
        <taxon>Ascomycota</taxon>
        <taxon>Pezizomycotina</taxon>
        <taxon>Eurotiomycetes</taxon>
        <taxon>Eurotiomycetidae</taxon>
        <taxon>Eurotiales</taxon>
        <taxon>Aspergillaceae</taxon>
        <taxon>Aspergillus</taxon>
        <taxon>Aspergillus subgen. Nidulantes</taxon>
    </lineage>
</organism>
<evidence type="ECO:0008006" key="6">
    <source>
        <dbReference type="Google" id="ProtNLM"/>
    </source>
</evidence>
<evidence type="ECO:0000313" key="5">
    <source>
        <dbReference type="Proteomes" id="UP000054771"/>
    </source>
</evidence>
<name>A0A0U5GWG2_ASPCI</name>
<evidence type="ECO:0000256" key="1">
    <source>
        <dbReference type="ARBA" id="ARBA00005525"/>
    </source>
</evidence>
<dbReference type="OMA" id="IPNMGAQ"/>
<dbReference type="Pfam" id="PF03807">
    <property type="entry name" value="F420_oxidored"/>
    <property type="match status" value="1"/>
</dbReference>
<sequence length="416" mass="43761">MDSDLTLAIIGCGNMGSAILCGILDATSTTNNKESPFTRIVACTKSQASADKLESRYARHSSQIQLDFVAGDNATAAAQADVVILGCKPYLVDAVLAEKGLCDALAGKLVVSIIAGKTIGVLVEGIAKNQSGSATESTTMVARAIPNVAASVRESMTVIELPDAALQSQVKVIEWMFSQIGMVKVIGGELFDCGSMLMASLATVSVAVDGILDGCVAEGMRRADASEMTAQCLLGLAKMLKDGHHPAVLRESISSPRGCTMQGLLAVERAGVRSAFADSIIAGTGHLKRLQEKQLDLLRSSIRSQLASVGLLLVLRLCHSHVSLAQRCRKPQARPSNAFGAGLLNHCAASTRSRIGAGSRVPGIIDQSIVFEIPRPPTRNRGCPCCACAVRANTEQDSICMDPLTDREDRELSLVS</sequence>
<keyword evidence="5" id="KW-1185">Reference proteome</keyword>
<dbReference type="GO" id="GO:0004735">
    <property type="term" value="F:pyrroline-5-carboxylate reductase activity"/>
    <property type="evidence" value="ECO:0007669"/>
    <property type="project" value="InterPro"/>
</dbReference>
<accession>A0A0U5GWG2</accession>
<dbReference type="InterPro" id="IPR000304">
    <property type="entry name" value="Pyrroline-COOH_reductase"/>
</dbReference>
<gene>
    <name evidence="4" type="ORF">ASPCAL06482</name>
</gene>
<protein>
    <recommendedName>
        <fullName evidence="6">Pyrroline-5-carboxylate reductase</fullName>
    </recommendedName>
</protein>
<comment type="similarity">
    <text evidence="1">Belongs to the pyrroline-5-carboxylate reductase family.</text>
</comment>
<feature type="domain" description="Pyrroline-5-carboxylate reductase dimerisation" evidence="3">
    <location>
        <begin position="200"/>
        <end position="286"/>
    </location>
</feature>
<reference evidence="5" key="1">
    <citation type="journal article" date="2016" name="Genome Announc.">
        <title>Draft genome sequences of fungus Aspergillus calidoustus.</title>
        <authorList>
            <person name="Horn F."/>
            <person name="Linde J."/>
            <person name="Mattern D.J."/>
            <person name="Walther G."/>
            <person name="Guthke R."/>
            <person name="Scherlach K."/>
            <person name="Martin K."/>
            <person name="Brakhage A.A."/>
            <person name="Petzke L."/>
            <person name="Valiante V."/>
        </authorList>
    </citation>
    <scope>NUCLEOTIDE SEQUENCE [LARGE SCALE GENOMIC DNA]</scope>
    <source>
        <strain evidence="5">SF006504</strain>
    </source>
</reference>
<dbReference type="AlphaFoldDB" id="A0A0U5GWG2"/>
<dbReference type="OrthoDB" id="10263291at2759"/>
<proteinExistence type="inferred from homology"/>
<dbReference type="InterPro" id="IPR008927">
    <property type="entry name" value="6-PGluconate_DH-like_C_sf"/>
</dbReference>
<dbReference type="SUPFAM" id="SSF48179">
    <property type="entry name" value="6-phosphogluconate dehydrogenase C-terminal domain-like"/>
    <property type="match status" value="1"/>
</dbReference>
<dbReference type="InterPro" id="IPR036291">
    <property type="entry name" value="NAD(P)-bd_dom_sf"/>
</dbReference>
<dbReference type="PANTHER" id="PTHR11645">
    <property type="entry name" value="PYRROLINE-5-CARBOXYLATE REDUCTASE"/>
    <property type="match status" value="1"/>
</dbReference>
<dbReference type="Proteomes" id="UP000054771">
    <property type="component" value="Unassembled WGS sequence"/>
</dbReference>
<dbReference type="Gene3D" id="3.40.50.720">
    <property type="entry name" value="NAD(P)-binding Rossmann-like Domain"/>
    <property type="match status" value="1"/>
</dbReference>
<dbReference type="InterPro" id="IPR029036">
    <property type="entry name" value="P5CR_dimer"/>
</dbReference>
<dbReference type="GO" id="GO:0055129">
    <property type="term" value="P:L-proline biosynthetic process"/>
    <property type="evidence" value="ECO:0007669"/>
    <property type="project" value="TreeGrafter"/>
</dbReference>
<evidence type="ECO:0000313" key="4">
    <source>
        <dbReference type="EMBL" id="CEL05364.1"/>
    </source>
</evidence>
<evidence type="ECO:0000259" key="3">
    <source>
        <dbReference type="Pfam" id="PF14748"/>
    </source>
</evidence>
<dbReference type="SUPFAM" id="SSF51735">
    <property type="entry name" value="NAD(P)-binding Rossmann-fold domains"/>
    <property type="match status" value="1"/>
</dbReference>
<dbReference type="STRING" id="454130.A0A0U5GWG2"/>
<dbReference type="Gene3D" id="1.10.3730.10">
    <property type="entry name" value="ProC C-terminal domain-like"/>
    <property type="match status" value="1"/>
</dbReference>
<feature type="domain" description="Pyrroline-5-carboxylate reductase catalytic N-terminal" evidence="2">
    <location>
        <begin position="7"/>
        <end position="116"/>
    </location>
</feature>
<dbReference type="PANTHER" id="PTHR11645:SF21">
    <property type="entry name" value="HYPOTHETICAL PYRROLINE-5-CARBOXYLATE REDUCTASE (EUROFUNG)"/>
    <property type="match status" value="1"/>
</dbReference>